<evidence type="ECO:0000259" key="5">
    <source>
        <dbReference type="Pfam" id="PF00535"/>
    </source>
</evidence>
<evidence type="ECO:0000256" key="4">
    <source>
        <dbReference type="ARBA" id="ARBA00022679"/>
    </source>
</evidence>
<evidence type="ECO:0000256" key="2">
    <source>
        <dbReference type="ARBA" id="ARBA00006739"/>
    </source>
</evidence>
<proteinExistence type="inferred from homology"/>
<name>A0A3E0A888_9CHLR</name>
<dbReference type="Gene3D" id="3.90.550.10">
    <property type="entry name" value="Spore Coat Polysaccharide Biosynthesis Protein SpsA, Chain A"/>
    <property type="match status" value="1"/>
</dbReference>
<gene>
    <name evidence="6" type="ORF">DFR64_2330</name>
</gene>
<dbReference type="GO" id="GO:0016757">
    <property type="term" value="F:glycosyltransferase activity"/>
    <property type="evidence" value="ECO:0007669"/>
    <property type="project" value="UniProtKB-KW"/>
</dbReference>
<evidence type="ECO:0000313" key="6">
    <source>
        <dbReference type="EMBL" id="REG07126.1"/>
    </source>
</evidence>
<evidence type="ECO:0000313" key="7">
    <source>
        <dbReference type="Proteomes" id="UP000256388"/>
    </source>
</evidence>
<feature type="domain" description="Glycosyltransferase 2-like" evidence="5">
    <location>
        <begin position="38"/>
        <end position="153"/>
    </location>
</feature>
<keyword evidence="3" id="KW-0328">Glycosyltransferase</keyword>
<comment type="pathway">
    <text evidence="1">Cell wall biogenesis; cell wall polysaccharide biosynthesis.</text>
</comment>
<dbReference type="SUPFAM" id="SSF53448">
    <property type="entry name" value="Nucleotide-diphospho-sugar transferases"/>
    <property type="match status" value="1"/>
</dbReference>
<organism evidence="6 7">
    <name type="scientific">Pelolinea submarina</name>
    <dbReference type="NCBI Taxonomy" id="913107"/>
    <lineage>
        <taxon>Bacteria</taxon>
        <taxon>Bacillati</taxon>
        <taxon>Chloroflexota</taxon>
        <taxon>Anaerolineae</taxon>
        <taxon>Anaerolineales</taxon>
        <taxon>Anaerolineaceae</taxon>
        <taxon>Pelolinea</taxon>
    </lineage>
</organism>
<dbReference type="RefSeq" id="WP_126440551.1">
    <property type="nucleotide sequence ID" value="NZ_AP018437.1"/>
</dbReference>
<dbReference type="Proteomes" id="UP000256388">
    <property type="component" value="Unassembled WGS sequence"/>
</dbReference>
<evidence type="ECO:0000256" key="3">
    <source>
        <dbReference type="ARBA" id="ARBA00022676"/>
    </source>
</evidence>
<reference evidence="6 7" key="1">
    <citation type="submission" date="2018-08" db="EMBL/GenBank/DDBJ databases">
        <title>Genomic Encyclopedia of Type Strains, Phase IV (KMG-IV): sequencing the most valuable type-strain genomes for metagenomic binning, comparative biology and taxonomic classification.</title>
        <authorList>
            <person name="Goeker M."/>
        </authorList>
    </citation>
    <scope>NUCLEOTIDE SEQUENCE [LARGE SCALE GENOMIC DNA]</scope>
    <source>
        <strain evidence="6 7">DSM 23923</strain>
    </source>
</reference>
<dbReference type="EMBL" id="QUMS01000003">
    <property type="protein sequence ID" value="REG07126.1"/>
    <property type="molecule type" value="Genomic_DNA"/>
</dbReference>
<accession>A0A3E0A888</accession>
<dbReference type="InterPro" id="IPR001173">
    <property type="entry name" value="Glyco_trans_2-like"/>
</dbReference>
<dbReference type="Pfam" id="PF00535">
    <property type="entry name" value="Glycos_transf_2"/>
    <property type="match status" value="1"/>
</dbReference>
<evidence type="ECO:0000256" key="1">
    <source>
        <dbReference type="ARBA" id="ARBA00004776"/>
    </source>
</evidence>
<dbReference type="CDD" id="cd00761">
    <property type="entry name" value="Glyco_tranf_GTA_type"/>
    <property type="match status" value="1"/>
</dbReference>
<keyword evidence="4 6" id="KW-0808">Transferase</keyword>
<dbReference type="AlphaFoldDB" id="A0A3E0A888"/>
<protein>
    <submittedName>
        <fullName evidence="6">Glycosyl transferase family 2</fullName>
    </submittedName>
</protein>
<dbReference type="PANTHER" id="PTHR43179">
    <property type="entry name" value="RHAMNOSYLTRANSFERASE WBBL"/>
    <property type="match status" value="1"/>
</dbReference>
<dbReference type="OrthoDB" id="156755at2"/>
<comment type="caution">
    <text evidence="6">The sequence shown here is derived from an EMBL/GenBank/DDBJ whole genome shotgun (WGS) entry which is preliminary data.</text>
</comment>
<dbReference type="InterPro" id="IPR029044">
    <property type="entry name" value="Nucleotide-diphossugar_trans"/>
</dbReference>
<keyword evidence="7" id="KW-1185">Reference proteome</keyword>
<comment type="similarity">
    <text evidence="2">Belongs to the glycosyltransferase 2 family.</text>
</comment>
<dbReference type="PANTHER" id="PTHR43179:SF12">
    <property type="entry name" value="GALACTOFURANOSYLTRANSFERASE GLFT2"/>
    <property type="match status" value="1"/>
</dbReference>
<sequence>MPRIGMNPSRGKKSDYVPARVTVAVLTYVPNSLGYFENRLEVTKTCLQSILKHTSVPYDLMVFDNGSRPELVDYLRQLKDAGDIDFLMLSSQNIGKIGALQLMFKAAPGEVIAYCDDDVFYLPGWLERSLEVLDTFPNVGIVSGMYIKPHMKEGIESTLKFAASKGVEMQRGNLVDPALEQHYMDQMGRTEEKYRGEVAGLEDVLITYKGISVWASAGHYQLVTKKEAILQALPKNWSSNLMGQMRDLDVTIDKLGMLRLCTTPPTLRLLGNQIDESAAAVIRQYGVEVQAAAAEKKDAPGWKTRIARLPLIQKIAYRLYERMFKIINA</sequence>